<evidence type="ECO:0000313" key="3">
    <source>
        <dbReference type="Proteomes" id="UP001499884"/>
    </source>
</evidence>
<feature type="signal peptide" evidence="1">
    <location>
        <begin position="1"/>
        <end position="26"/>
    </location>
</feature>
<proteinExistence type="predicted"/>
<comment type="caution">
    <text evidence="2">The sequence shown here is derived from an EMBL/GenBank/DDBJ whole genome shotgun (WGS) entry which is preliminary data.</text>
</comment>
<dbReference type="RefSeq" id="WP_345655878.1">
    <property type="nucleotide sequence ID" value="NZ_BAABEP010000122.1"/>
</dbReference>
<dbReference type="Proteomes" id="UP001499884">
    <property type="component" value="Unassembled WGS sequence"/>
</dbReference>
<protein>
    <recommendedName>
        <fullName evidence="4">Lipoprotein</fullName>
    </recommendedName>
</protein>
<accession>A0ABP7GJ66</accession>
<evidence type="ECO:0000313" key="2">
    <source>
        <dbReference type="EMBL" id="GAA3764713.1"/>
    </source>
</evidence>
<reference evidence="3" key="1">
    <citation type="journal article" date="2019" name="Int. J. Syst. Evol. Microbiol.">
        <title>The Global Catalogue of Microorganisms (GCM) 10K type strain sequencing project: providing services to taxonomists for standard genome sequencing and annotation.</title>
        <authorList>
            <consortium name="The Broad Institute Genomics Platform"/>
            <consortium name="The Broad Institute Genome Sequencing Center for Infectious Disease"/>
            <person name="Wu L."/>
            <person name="Ma J."/>
        </authorList>
    </citation>
    <scope>NUCLEOTIDE SEQUENCE [LARGE SCALE GENOMIC DNA]</scope>
    <source>
        <strain evidence="3">JCM 30846</strain>
    </source>
</reference>
<evidence type="ECO:0000256" key="1">
    <source>
        <dbReference type="SAM" id="SignalP"/>
    </source>
</evidence>
<keyword evidence="3" id="KW-1185">Reference proteome</keyword>
<organism evidence="2 3">
    <name type="scientific">Streptomyces tremellae</name>
    <dbReference type="NCBI Taxonomy" id="1124239"/>
    <lineage>
        <taxon>Bacteria</taxon>
        <taxon>Bacillati</taxon>
        <taxon>Actinomycetota</taxon>
        <taxon>Actinomycetes</taxon>
        <taxon>Kitasatosporales</taxon>
        <taxon>Streptomycetaceae</taxon>
        <taxon>Streptomyces</taxon>
    </lineage>
</organism>
<sequence>MRTIRAASAAALTVAAIALTAPVAAAAPEGGDVTPFGFSVTPSSIAPGGRVTLSVTDCGATATASSAVFDTTAIPRGRTAVATVDRDAKRGAVYRVTFTCEGRSGTANLTIVGATARPTVPGGVNGGLGGGAGGTGTAELAAGAALVAAAAAGTVVAARRRTAGRAH</sequence>
<gene>
    <name evidence="2" type="ORF">GCM10023082_66850</name>
</gene>
<evidence type="ECO:0008006" key="4">
    <source>
        <dbReference type="Google" id="ProtNLM"/>
    </source>
</evidence>
<dbReference type="EMBL" id="BAABEP010000122">
    <property type="protein sequence ID" value="GAA3764713.1"/>
    <property type="molecule type" value="Genomic_DNA"/>
</dbReference>
<name>A0ABP7GJ66_9ACTN</name>
<keyword evidence="1" id="KW-0732">Signal</keyword>
<feature type="chain" id="PRO_5045158410" description="Lipoprotein" evidence="1">
    <location>
        <begin position="27"/>
        <end position="167"/>
    </location>
</feature>